<reference evidence="4" key="1">
    <citation type="journal article" date="2019" name="Int. J. Syst. Evol. Microbiol.">
        <title>The Global Catalogue of Microorganisms (GCM) 10K type strain sequencing project: providing services to taxonomists for standard genome sequencing and annotation.</title>
        <authorList>
            <consortium name="The Broad Institute Genomics Platform"/>
            <consortium name="The Broad Institute Genome Sequencing Center for Infectious Disease"/>
            <person name="Wu L."/>
            <person name="Ma J."/>
        </authorList>
    </citation>
    <scope>NUCLEOTIDE SEQUENCE [LARGE SCALE GENOMIC DNA]</scope>
    <source>
        <strain evidence="4">CGMCC 1.12479</strain>
    </source>
</reference>
<organism evidence="3 4">
    <name type="scientific">Belliella aquatica</name>
    <dbReference type="NCBI Taxonomy" id="1323734"/>
    <lineage>
        <taxon>Bacteria</taxon>
        <taxon>Pseudomonadati</taxon>
        <taxon>Bacteroidota</taxon>
        <taxon>Cytophagia</taxon>
        <taxon>Cytophagales</taxon>
        <taxon>Cyclobacteriaceae</taxon>
        <taxon>Belliella</taxon>
    </lineage>
</organism>
<evidence type="ECO:0000256" key="1">
    <source>
        <dbReference type="ARBA" id="ARBA00022729"/>
    </source>
</evidence>
<sequence>MWGFIAFSLLGFGYFEHSKTFAQVQDFESNFEIVNHPDEFLPFWSANEVRSTSARVFQINQEGRNSSRALAVQPISTFDGVLYTQLDLSDITEPKVAFFAKTIQNGSGSRSALVFISFSNDQVQYSSPIQIGNNDTFSNQNSDFKLYELAIPQSYAQEERVYLKIEIKYGSGSGSAARVVVDDFGVFPGDQQVDPIQIDQTIILNPYELQIQFDRAIRNFDVTQITLQGTKVEGVNFVDENTAVIQTFDPLPKSKFTLLLEDILSDKEILTEQIAFEVDNENIQLGSILIENPKLMRLSFSHPFLSADVSQTSKFKINGKSPLLSTIDENGFTIFLELSDALLLDHEVKIEIDALRNSELEIGEPQSRTFLYTDEIESIYAIKAHQINVLSLSELDFSSFEASDFSVLDTDFVFSEVENSNDQKSFNLNSISEFEENVVYTLSIPPRKSPKGKMLNGSFREFVWDATPPELVRVFGVQKDEVLVIFSEPIDPVFGAILNNYSINDQNPSSVILQEDLSSVLLKWSFDFEDQLEYSIKVSGIPDLAGNFMDEMTFSFIYEAPRNLAFKDLIINEIMPAPRAGNSLPNVEYIEIFNPSDSPISLGGFQLANSRRTTTLSNEVILPQEYVILCPRTQISQFTSYGRVMGLTNWPTLLNSADQVKLFDNTGLVIDSLNFTTASFGGSSFASGGYSLEVVNPFIKCNLSGNVRTTIAAERGTPGKVNSVFDDTPDMSNPVLLTAKVNNSNQVSLEFSKSLSLNLENLTWELSPNLAIQSVSIGENQETLIVTFEEIIQEGTQYLIRVKGLRDCVGNLIREGENEANFTIPSPAELGDVIINEVLFNANTGGPKFVEVYNQSDKFINLKDWKLANLNSDNEIANRRIVSNADLIIAPKSFLVFTTDSNRLLSEYPKGVNDNFVELSSLPSYPQAAGNVVWLDPEEELVDIFSYNEKMHHRLLKEVRGVSLERLSPTEPTQNPENWKSASASVGYASPGFRNSNLFEGSADFGIKINPKVFVPDAAGEQNFTTLSYKMDQAGSLATIRIYSVSGQLIRELCQNDIWGTSGFYTWDGTDSSSRKVRPGYYVVTIDLFDMQGNVNQIKKTVVVATKF</sequence>
<dbReference type="InterPro" id="IPR001322">
    <property type="entry name" value="Lamin_tail_dom"/>
</dbReference>
<dbReference type="Proteomes" id="UP000635885">
    <property type="component" value="Unassembled WGS sequence"/>
</dbReference>
<feature type="domain" description="LTD" evidence="2">
    <location>
        <begin position="818"/>
        <end position="949"/>
    </location>
</feature>
<protein>
    <recommendedName>
        <fullName evidence="2">LTD domain-containing protein</fullName>
    </recommendedName>
</protein>
<evidence type="ECO:0000313" key="4">
    <source>
        <dbReference type="Proteomes" id="UP000635885"/>
    </source>
</evidence>
<proteinExistence type="predicted"/>
<dbReference type="InterPro" id="IPR014755">
    <property type="entry name" value="Cu-Rt/internalin_Ig-like"/>
</dbReference>
<dbReference type="Gene3D" id="2.60.40.1260">
    <property type="entry name" value="Lamin Tail domain"/>
    <property type="match status" value="1"/>
</dbReference>
<dbReference type="PROSITE" id="PS51841">
    <property type="entry name" value="LTD"/>
    <property type="match status" value="2"/>
</dbReference>
<gene>
    <name evidence="3" type="ORF">GCM10010993_30480</name>
</gene>
<name>A0ABQ1N3X5_9BACT</name>
<keyword evidence="1" id="KW-0732">Signal</keyword>
<accession>A0ABQ1N3X5</accession>
<dbReference type="Gene3D" id="2.60.40.4070">
    <property type="match status" value="1"/>
</dbReference>
<comment type="caution">
    <text evidence="3">The sequence shown here is derived from an EMBL/GenBank/DDBJ whole genome shotgun (WGS) entry which is preliminary data.</text>
</comment>
<dbReference type="Gene3D" id="2.60.40.1220">
    <property type="match status" value="2"/>
</dbReference>
<evidence type="ECO:0000313" key="3">
    <source>
        <dbReference type="EMBL" id="GGC49857.1"/>
    </source>
</evidence>
<dbReference type="InterPro" id="IPR036415">
    <property type="entry name" value="Lamin_tail_dom_sf"/>
</dbReference>
<dbReference type="SUPFAM" id="SSF74853">
    <property type="entry name" value="Lamin A/C globular tail domain"/>
    <property type="match status" value="2"/>
</dbReference>
<keyword evidence="4" id="KW-1185">Reference proteome</keyword>
<evidence type="ECO:0000259" key="2">
    <source>
        <dbReference type="PROSITE" id="PS51841"/>
    </source>
</evidence>
<dbReference type="EMBL" id="BMFD01000014">
    <property type="protein sequence ID" value="GGC49857.1"/>
    <property type="molecule type" value="Genomic_DNA"/>
</dbReference>
<feature type="domain" description="LTD" evidence="2">
    <location>
        <begin position="555"/>
        <end position="679"/>
    </location>
</feature>
<dbReference type="Pfam" id="PF00932">
    <property type="entry name" value="LTD"/>
    <property type="match status" value="2"/>
</dbReference>